<reference evidence="1 2" key="1">
    <citation type="submission" date="2023-08" db="EMBL/GenBank/DDBJ databases">
        <authorList>
            <person name="Roldan D.M."/>
            <person name="Menes R.J."/>
        </authorList>
    </citation>
    <scope>NUCLEOTIDE SEQUENCE [LARGE SCALE GENOMIC DNA]</scope>
    <source>
        <strain evidence="1 2">CCM 2812</strain>
    </source>
</reference>
<protein>
    <submittedName>
        <fullName evidence="1">Uncharacterized protein</fullName>
    </submittedName>
</protein>
<evidence type="ECO:0000313" key="2">
    <source>
        <dbReference type="Proteomes" id="UP001235760"/>
    </source>
</evidence>
<gene>
    <name evidence="1" type="ORF">Q8X39_19320</name>
</gene>
<name>A0ABT9G8J4_LEPDI</name>
<organism evidence="1 2">
    <name type="scientific">Leptothrix discophora</name>
    <dbReference type="NCBI Taxonomy" id="89"/>
    <lineage>
        <taxon>Bacteria</taxon>
        <taxon>Pseudomonadati</taxon>
        <taxon>Pseudomonadota</taxon>
        <taxon>Betaproteobacteria</taxon>
        <taxon>Burkholderiales</taxon>
        <taxon>Sphaerotilaceae</taxon>
        <taxon>Leptothrix</taxon>
    </lineage>
</organism>
<sequence>MNPNLASHVRGTRRPTLDLERGPALARVLSGAAGDLTPAVHQARPPGMHDLETLATWHISWHLGRYWFGPFCFDDLADAVRYARQQQAHAVPEVDD</sequence>
<dbReference type="RefSeq" id="WP_305751335.1">
    <property type="nucleotide sequence ID" value="NZ_JAUZEE010000015.1"/>
</dbReference>
<dbReference type="Proteomes" id="UP001235760">
    <property type="component" value="Unassembled WGS sequence"/>
</dbReference>
<proteinExistence type="predicted"/>
<evidence type="ECO:0000313" key="1">
    <source>
        <dbReference type="EMBL" id="MDP4302794.1"/>
    </source>
</evidence>
<accession>A0ABT9G8J4</accession>
<dbReference type="EMBL" id="JAUZEE010000015">
    <property type="protein sequence ID" value="MDP4302794.1"/>
    <property type="molecule type" value="Genomic_DNA"/>
</dbReference>
<keyword evidence="2" id="KW-1185">Reference proteome</keyword>
<comment type="caution">
    <text evidence="1">The sequence shown here is derived from an EMBL/GenBank/DDBJ whole genome shotgun (WGS) entry which is preliminary data.</text>
</comment>